<comment type="subcellular location">
    <subcellularLocation>
        <location evidence="2">Cytoplasm</location>
    </subcellularLocation>
    <subcellularLocation>
        <location evidence="2">Nucleus</location>
    </subcellularLocation>
</comment>
<dbReference type="PIRSF" id="PIRSF001788">
    <property type="entry name" value="GMF-beta"/>
    <property type="match status" value="1"/>
</dbReference>
<evidence type="ECO:0000256" key="1">
    <source>
        <dbReference type="ARBA" id="ARBA00010055"/>
    </source>
</evidence>
<accession>A0A9Q8PE95</accession>
<comment type="similarity">
    <text evidence="1 2">Belongs to the actin-binding proteins ADF family. GMF subfamily.</text>
</comment>
<dbReference type="Pfam" id="PF00241">
    <property type="entry name" value="Cofilin_ADF"/>
    <property type="match status" value="1"/>
</dbReference>
<dbReference type="InterPro" id="IPR002108">
    <property type="entry name" value="ADF-H"/>
</dbReference>
<dbReference type="RefSeq" id="XP_047765229.1">
    <property type="nucleotide sequence ID" value="XM_047910641.1"/>
</dbReference>
<proteinExistence type="inferred from homology"/>
<reference evidence="4" key="2">
    <citation type="journal article" date="2022" name="Microb. Genom.">
        <title>A chromosome-scale genome assembly of the tomato pathogen Cladosporium fulvum reveals a compartmentalized genome architecture and the presence of a dispensable chromosome.</title>
        <authorList>
            <person name="Zaccaron A.Z."/>
            <person name="Chen L.H."/>
            <person name="Samaras A."/>
            <person name="Stergiopoulos I."/>
        </authorList>
    </citation>
    <scope>NUCLEOTIDE SEQUENCE</scope>
    <source>
        <strain evidence="4">Race5_Kim</strain>
    </source>
</reference>
<dbReference type="EMBL" id="CP090170">
    <property type="protein sequence ID" value="UJO20863.1"/>
    <property type="molecule type" value="Genomic_DNA"/>
</dbReference>
<dbReference type="InterPro" id="IPR029006">
    <property type="entry name" value="ADF-H/Gelsolin-like_dom_sf"/>
</dbReference>
<dbReference type="SUPFAM" id="SSF55753">
    <property type="entry name" value="Actin depolymerizing proteins"/>
    <property type="match status" value="1"/>
</dbReference>
<dbReference type="GO" id="GO:0071933">
    <property type="term" value="F:Arp2/3 complex binding"/>
    <property type="evidence" value="ECO:0007669"/>
    <property type="project" value="InterPro"/>
</dbReference>
<dbReference type="GO" id="GO:0071846">
    <property type="term" value="P:actin filament debranching"/>
    <property type="evidence" value="ECO:0007669"/>
    <property type="project" value="InterPro"/>
</dbReference>
<reference evidence="4" key="1">
    <citation type="submission" date="2021-12" db="EMBL/GenBank/DDBJ databases">
        <authorList>
            <person name="Zaccaron A."/>
            <person name="Stergiopoulos I."/>
        </authorList>
    </citation>
    <scope>NUCLEOTIDE SEQUENCE</scope>
    <source>
        <strain evidence="4">Race5_Kim</strain>
    </source>
</reference>
<protein>
    <submittedName>
        <fullName evidence="4">Actin-depolymerizing factor gmf1</fullName>
    </submittedName>
</protein>
<dbReference type="AlphaFoldDB" id="A0A9Q8PE95"/>
<organism evidence="4 5">
    <name type="scientific">Passalora fulva</name>
    <name type="common">Tomato leaf mold</name>
    <name type="synonym">Cladosporium fulvum</name>
    <dbReference type="NCBI Taxonomy" id="5499"/>
    <lineage>
        <taxon>Eukaryota</taxon>
        <taxon>Fungi</taxon>
        <taxon>Dikarya</taxon>
        <taxon>Ascomycota</taxon>
        <taxon>Pezizomycotina</taxon>
        <taxon>Dothideomycetes</taxon>
        <taxon>Dothideomycetidae</taxon>
        <taxon>Mycosphaerellales</taxon>
        <taxon>Mycosphaerellaceae</taxon>
        <taxon>Fulvia</taxon>
    </lineage>
</organism>
<dbReference type="GeneID" id="71991371"/>
<dbReference type="PANTHER" id="PTHR11249:SF2">
    <property type="entry name" value="GLIA MATURATION FACTOR"/>
    <property type="match status" value="1"/>
</dbReference>
<dbReference type="OMA" id="MEVQDED"/>
<dbReference type="InterPro" id="IPR011171">
    <property type="entry name" value="GMF"/>
</dbReference>
<dbReference type="GO" id="GO:0003779">
    <property type="term" value="F:actin binding"/>
    <property type="evidence" value="ECO:0007669"/>
    <property type="project" value="InterPro"/>
</dbReference>
<dbReference type="KEGG" id="ffu:CLAFUR5_11493"/>
<gene>
    <name evidence="4" type="ORF">CLAFUR5_11493</name>
</gene>
<dbReference type="GO" id="GO:0034316">
    <property type="term" value="P:negative regulation of Arp2/3 complex-mediated actin nucleation"/>
    <property type="evidence" value="ECO:0007669"/>
    <property type="project" value="TreeGrafter"/>
</dbReference>
<feature type="domain" description="ADF-H" evidence="3">
    <location>
        <begin position="1"/>
        <end position="100"/>
    </location>
</feature>
<dbReference type="Proteomes" id="UP000756132">
    <property type="component" value="Chromosome 8"/>
</dbReference>
<keyword evidence="2" id="KW-0963">Cytoplasm</keyword>
<evidence type="ECO:0000313" key="4">
    <source>
        <dbReference type="EMBL" id="UJO20863.1"/>
    </source>
</evidence>
<evidence type="ECO:0000256" key="2">
    <source>
        <dbReference type="PIRNR" id="PIRNR001788"/>
    </source>
</evidence>
<dbReference type="PANTHER" id="PTHR11249">
    <property type="entry name" value="GLIAL FACTOR NATURATION FACTOR"/>
    <property type="match status" value="1"/>
</dbReference>
<dbReference type="OrthoDB" id="3919494at2759"/>
<dbReference type="GO" id="GO:0005634">
    <property type="term" value="C:nucleus"/>
    <property type="evidence" value="ECO:0007669"/>
    <property type="project" value="UniProtKB-SubCell"/>
</dbReference>
<dbReference type="GO" id="GO:0030479">
    <property type="term" value="C:actin cortical patch"/>
    <property type="evidence" value="ECO:0007669"/>
    <property type="project" value="TreeGrafter"/>
</dbReference>
<keyword evidence="2" id="KW-0539">Nucleus</keyword>
<dbReference type="Gene3D" id="3.40.20.10">
    <property type="entry name" value="Severin"/>
    <property type="match status" value="1"/>
</dbReference>
<dbReference type="PROSITE" id="PS51263">
    <property type="entry name" value="ADF_H"/>
    <property type="match status" value="1"/>
</dbReference>
<keyword evidence="5" id="KW-1185">Reference proteome</keyword>
<name>A0A9Q8PE95_PASFU</name>
<sequence length="100" mass="11309">MEIKPEDNQVYTNIQELADELPDNTPRYILLSYPLTMPSGRLSVPYVMINYLPSTSNSENRMLYAGAKELMKNTAEAGRIIEIDNAEDLEGIEEILKGED</sequence>
<evidence type="ECO:0000313" key="5">
    <source>
        <dbReference type="Proteomes" id="UP000756132"/>
    </source>
</evidence>
<evidence type="ECO:0000259" key="3">
    <source>
        <dbReference type="PROSITE" id="PS51263"/>
    </source>
</evidence>